<name>A0A9P9FSJ4_9HYPO</name>
<dbReference type="AlphaFoldDB" id="A0A9P9FSJ4"/>
<proteinExistence type="predicted"/>
<sequence>MPPIRTAKTNDSSAIQNPIALLPKKRLLKPITTGVKDAHFYNSERDWDGKYHRVIGTSTRNITLGSDFVLTDDHIDDLLVLAKPVLQKIVKFIFTYKDVSYGAKNTAKDLTNEAVIRLAQACPSLKIVQLPGTHLNDDGLLGLLKNCDKLTIVELTGTSGTKREKSSGKALDELREHPEWVPKLKQLSLEEKEDNKLFMKAMRALTKERIGLTVVLVTRNEYKKWGDWELEERRETYKKGRKQSRW</sequence>
<accession>A0A9P9FSJ4</accession>
<evidence type="ECO:0000313" key="2">
    <source>
        <dbReference type="Proteomes" id="UP000738349"/>
    </source>
</evidence>
<comment type="caution">
    <text evidence="1">The sequence shown here is derived from an EMBL/GenBank/DDBJ whole genome shotgun (WGS) entry which is preliminary data.</text>
</comment>
<reference evidence="1" key="1">
    <citation type="journal article" date="2021" name="Nat. Commun.">
        <title>Genetic determinants of endophytism in the Arabidopsis root mycobiome.</title>
        <authorList>
            <person name="Mesny F."/>
            <person name="Miyauchi S."/>
            <person name="Thiergart T."/>
            <person name="Pickel B."/>
            <person name="Atanasova L."/>
            <person name="Karlsson M."/>
            <person name="Huettel B."/>
            <person name="Barry K.W."/>
            <person name="Haridas S."/>
            <person name="Chen C."/>
            <person name="Bauer D."/>
            <person name="Andreopoulos W."/>
            <person name="Pangilinan J."/>
            <person name="LaButti K."/>
            <person name="Riley R."/>
            <person name="Lipzen A."/>
            <person name="Clum A."/>
            <person name="Drula E."/>
            <person name="Henrissat B."/>
            <person name="Kohler A."/>
            <person name="Grigoriev I.V."/>
            <person name="Martin F.M."/>
            <person name="Hacquard S."/>
        </authorList>
    </citation>
    <scope>NUCLEOTIDE SEQUENCE</scope>
    <source>
        <strain evidence="1">MPI-CAGE-AT-0147</strain>
    </source>
</reference>
<dbReference type="SUPFAM" id="SSF52047">
    <property type="entry name" value="RNI-like"/>
    <property type="match status" value="1"/>
</dbReference>
<dbReference type="EMBL" id="JAGMUV010000001">
    <property type="protein sequence ID" value="KAH7175880.1"/>
    <property type="molecule type" value="Genomic_DNA"/>
</dbReference>
<evidence type="ECO:0000313" key="1">
    <source>
        <dbReference type="EMBL" id="KAH7175880.1"/>
    </source>
</evidence>
<dbReference type="Gene3D" id="3.80.10.10">
    <property type="entry name" value="Ribonuclease Inhibitor"/>
    <property type="match status" value="1"/>
</dbReference>
<dbReference type="InterPro" id="IPR032675">
    <property type="entry name" value="LRR_dom_sf"/>
</dbReference>
<keyword evidence="2" id="KW-1185">Reference proteome</keyword>
<dbReference type="Proteomes" id="UP000738349">
    <property type="component" value="Unassembled WGS sequence"/>
</dbReference>
<gene>
    <name evidence="1" type="ORF">EDB81DRAFT_706042</name>
</gene>
<dbReference type="OrthoDB" id="550575at2759"/>
<organism evidence="1 2">
    <name type="scientific">Dactylonectria macrodidyma</name>
    <dbReference type="NCBI Taxonomy" id="307937"/>
    <lineage>
        <taxon>Eukaryota</taxon>
        <taxon>Fungi</taxon>
        <taxon>Dikarya</taxon>
        <taxon>Ascomycota</taxon>
        <taxon>Pezizomycotina</taxon>
        <taxon>Sordariomycetes</taxon>
        <taxon>Hypocreomycetidae</taxon>
        <taxon>Hypocreales</taxon>
        <taxon>Nectriaceae</taxon>
        <taxon>Dactylonectria</taxon>
    </lineage>
</organism>
<protein>
    <submittedName>
        <fullName evidence="1">Uncharacterized protein</fullName>
    </submittedName>
</protein>